<dbReference type="Proteomes" id="UP000265520">
    <property type="component" value="Unassembled WGS sequence"/>
</dbReference>
<dbReference type="EMBL" id="LXQA010406445">
    <property type="protein sequence ID" value="MCI49762.1"/>
    <property type="molecule type" value="Genomic_DNA"/>
</dbReference>
<protein>
    <submittedName>
        <fullName evidence="2">Uncharacterized protein</fullName>
    </submittedName>
</protein>
<sequence>TDEEPLKNKRKRVESDKAQPEPEGMNVEANAGISKSSNDNVSNFQARTPLISSPLNKSNDDIDPSLLNPINVILPPQTSDLPPITSETDLDTVAEGIKIAA</sequence>
<evidence type="ECO:0000313" key="2">
    <source>
        <dbReference type="EMBL" id="MCI49762.1"/>
    </source>
</evidence>
<reference evidence="2 3" key="1">
    <citation type="journal article" date="2018" name="Front. Plant Sci.">
        <title>Red Clover (Trifolium pratense) and Zigzag Clover (T. medium) - A Picture of Genomic Similarities and Differences.</title>
        <authorList>
            <person name="Dluhosova J."/>
            <person name="Istvanek J."/>
            <person name="Nedelnik J."/>
            <person name="Repkova J."/>
        </authorList>
    </citation>
    <scope>NUCLEOTIDE SEQUENCE [LARGE SCALE GENOMIC DNA]</scope>
    <source>
        <strain evidence="3">cv. 10/8</strain>
        <tissue evidence="2">Leaf</tissue>
    </source>
</reference>
<feature type="non-terminal residue" evidence="2">
    <location>
        <position position="1"/>
    </location>
</feature>
<keyword evidence="3" id="KW-1185">Reference proteome</keyword>
<feature type="non-terminal residue" evidence="2">
    <location>
        <position position="101"/>
    </location>
</feature>
<feature type="compositionally biased region" description="Basic and acidic residues" evidence="1">
    <location>
        <begin position="1"/>
        <end position="20"/>
    </location>
</feature>
<dbReference type="AlphaFoldDB" id="A0A392SMX7"/>
<organism evidence="2 3">
    <name type="scientific">Trifolium medium</name>
    <dbReference type="NCBI Taxonomy" id="97028"/>
    <lineage>
        <taxon>Eukaryota</taxon>
        <taxon>Viridiplantae</taxon>
        <taxon>Streptophyta</taxon>
        <taxon>Embryophyta</taxon>
        <taxon>Tracheophyta</taxon>
        <taxon>Spermatophyta</taxon>
        <taxon>Magnoliopsida</taxon>
        <taxon>eudicotyledons</taxon>
        <taxon>Gunneridae</taxon>
        <taxon>Pentapetalae</taxon>
        <taxon>rosids</taxon>
        <taxon>fabids</taxon>
        <taxon>Fabales</taxon>
        <taxon>Fabaceae</taxon>
        <taxon>Papilionoideae</taxon>
        <taxon>50 kb inversion clade</taxon>
        <taxon>NPAAA clade</taxon>
        <taxon>Hologalegina</taxon>
        <taxon>IRL clade</taxon>
        <taxon>Trifolieae</taxon>
        <taxon>Trifolium</taxon>
    </lineage>
</organism>
<evidence type="ECO:0000256" key="1">
    <source>
        <dbReference type="SAM" id="MobiDB-lite"/>
    </source>
</evidence>
<evidence type="ECO:0000313" key="3">
    <source>
        <dbReference type="Proteomes" id="UP000265520"/>
    </source>
</evidence>
<feature type="region of interest" description="Disordered" evidence="1">
    <location>
        <begin position="1"/>
        <end position="41"/>
    </location>
</feature>
<name>A0A392SMX7_9FABA</name>
<proteinExistence type="predicted"/>
<accession>A0A392SMX7</accession>
<comment type="caution">
    <text evidence="2">The sequence shown here is derived from an EMBL/GenBank/DDBJ whole genome shotgun (WGS) entry which is preliminary data.</text>
</comment>